<dbReference type="RefSeq" id="WP_130355715.1">
    <property type="nucleotide sequence ID" value="NZ_SGXC01000001.1"/>
</dbReference>
<dbReference type="InterPro" id="IPR029063">
    <property type="entry name" value="SAM-dependent_MTases_sf"/>
</dbReference>
<sequence>MTESSHPERLPTLPLAREHVALQFGRRGDLEAAQFLYGEIGARMFERLEYIRLAPKAMLDAGCGAGAALERLQARYPAAAYTGVDLSAAVLAHARRLHLPSSMGARLRHSALKLAGRGAPPLPAFVQADMAATGLPPESLDLVWSNMALHWHPEPHAVLAEWRRLLRVGGLAMFSCLGPATFRELREAVARAGLDTATPGFVDMHDFGDLLIENGFADPVMDQEVLTFTYRHADSLLDDVGRLGGNPARGRRRGLATPAWRARLVEAIEAGRGPDGLIRLTAEVAYGHAWRAASYRSAPGQTHIPVSSIGRGGVR</sequence>
<evidence type="ECO:0000313" key="4">
    <source>
        <dbReference type="EMBL" id="RZS84335.1"/>
    </source>
</evidence>
<feature type="domain" description="Methyltransferase type 11" evidence="3">
    <location>
        <begin position="59"/>
        <end position="174"/>
    </location>
</feature>
<dbReference type="Pfam" id="PF08241">
    <property type="entry name" value="Methyltransf_11"/>
    <property type="match status" value="1"/>
</dbReference>
<dbReference type="AlphaFoldDB" id="A0A4Q7NHA0"/>
<keyword evidence="1 4" id="KW-0489">Methyltransferase</keyword>
<dbReference type="Proteomes" id="UP000292445">
    <property type="component" value="Unassembled WGS sequence"/>
</dbReference>
<evidence type="ECO:0000259" key="3">
    <source>
        <dbReference type="Pfam" id="PF08241"/>
    </source>
</evidence>
<evidence type="ECO:0000256" key="2">
    <source>
        <dbReference type="ARBA" id="ARBA00022679"/>
    </source>
</evidence>
<proteinExistence type="predicted"/>
<keyword evidence="5" id="KW-1185">Reference proteome</keyword>
<dbReference type="GO" id="GO:0032259">
    <property type="term" value="P:methylation"/>
    <property type="evidence" value="ECO:0007669"/>
    <property type="project" value="UniProtKB-KW"/>
</dbReference>
<dbReference type="InterPro" id="IPR013216">
    <property type="entry name" value="Methyltransf_11"/>
</dbReference>
<keyword evidence="2 4" id="KW-0808">Transferase</keyword>
<dbReference type="Gene3D" id="3.40.50.150">
    <property type="entry name" value="Vaccinia Virus protein VP39"/>
    <property type="match status" value="1"/>
</dbReference>
<dbReference type="PANTHER" id="PTHR13090">
    <property type="entry name" value="ARGININE-HYDROXYLASE NDUFAF5, MITOCHONDRIAL"/>
    <property type="match status" value="1"/>
</dbReference>
<dbReference type="SUPFAM" id="SSF53335">
    <property type="entry name" value="S-adenosyl-L-methionine-dependent methyltransferases"/>
    <property type="match status" value="1"/>
</dbReference>
<dbReference type="OrthoDB" id="9760689at2"/>
<comment type="caution">
    <text evidence="4">The sequence shown here is derived from an EMBL/GenBank/DDBJ whole genome shotgun (WGS) entry which is preliminary data.</text>
</comment>
<dbReference type="GO" id="GO:0008757">
    <property type="term" value="F:S-adenosylmethionine-dependent methyltransferase activity"/>
    <property type="evidence" value="ECO:0007669"/>
    <property type="project" value="InterPro"/>
</dbReference>
<dbReference type="PANTHER" id="PTHR13090:SF1">
    <property type="entry name" value="ARGININE-HYDROXYLASE NDUFAF5, MITOCHONDRIAL"/>
    <property type="match status" value="1"/>
</dbReference>
<organism evidence="4 5">
    <name type="scientific">Pigmentiphaga kullae</name>
    <dbReference type="NCBI Taxonomy" id="151784"/>
    <lineage>
        <taxon>Bacteria</taxon>
        <taxon>Pseudomonadati</taxon>
        <taxon>Pseudomonadota</taxon>
        <taxon>Betaproteobacteria</taxon>
        <taxon>Burkholderiales</taxon>
        <taxon>Alcaligenaceae</taxon>
        <taxon>Pigmentiphaga</taxon>
    </lineage>
</organism>
<dbReference type="CDD" id="cd02440">
    <property type="entry name" value="AdoMet_MTases"/>
    <property type="match status" value="1"/>
</dbReference>
<evidence type="ECO:0000256" key="1">
    <source>
        <dbReference type="ARBA" id="ARBA00022603"/>
    </source>
</evidence>
<reference evidence="4 5" key="1">
    <citation type="submission" date="2019-02" db="EMBL/GenBank/DDBJ databases">
        <title>Genomic Encyclopedia of Type Strains, Phase IV (KMG-IV): sequencing the most valuable type-strain genomes for metagenomic binning, comparative biology and taxonomic classification.</title>
        <authorList>
            <person name="Goeker M."/>
        </authorList>
    </citation>
    <scope>NUCLEOTIDE SEQUENCE [LARGE SCALE GENOMIC DNA]</scope>
    <source>
        <strain evidence="4 5">K24</strain>
    </source>
</reference>
<name>A0A4Q7NHA0_9BURK</name>
<protein>
    <submittedName>
        <fullName evidence="4">Malonyl-CoA O-methyltransferase</fullName>
    </submittedName>
</protein>
<dbReference type="InterPro" id="IPR050602">
    <property type="entry name" value="Malonyl-ACP_OMT"/>
</dbReference>
<accession>A0A4Q7NHA0</accession>
<evidence type="ECO:0000313" key="5">
    <source>
        <dbReference type="Proteomes" id="UP000292445"/>
    </source>
</evidence>
<gene>
    <name evidence="4" type="ORF">EV675_0352</name>
</gene>
<dbReference type="EMBL" id="SGXC01000001">
    <property type="protein sequence ID" value="RZS84335.1"/>
    <property type="molecule type" value="Genomic_DNA"/>
</dbReference>